<comment type="subcellular location">
    <subcellularLocation>
        <location evidence="1">Nucleus</location>
    </subcellularLocation>
</comment>
<evidence type="ECO:0000256" key="5">
    <source>
        <dbReference type="ARBA" id="ARBA00023242"/>
    </source>
</evidence>
<evidence type="ECO:0000256" key="8">
    <source>
        <dbReference type="SAM" id="MobiDB-lite"/>
    </source>
</evidence>
<keyword evidence="5" id="KW-0539">Nucleus</keyword>
<dbReference type="OrthoDB" id="10254665at2759"/>
<dbReference type="PANTHER" id="PTHR12945:SF0">
    <property type="entry name" value="TRNA (ADENINE(58)-N(1))-METHYLTRANSFERASE NON-CATALYTIC SUBUNIT TRM6"/>
    <property type="match status" value="1"/>
</dbReference>
<dbReference type="Proteomes" id="UP000241890">
    <property type="component" value="Unassembled WGS sequence"/>
</dbReference>
<feature type="coiled-coil region" evidence="7">
    <location>
        <begin position="337"/>
        <end position="364"/>
    </location>
</feature>
<evidence type="ECO:0000313" key="10">
    <source>
        <dbReference type="Proteomes" id="UP000241890"/>
    </source>
</evidence>
<dbReference type="GO" id="GO:0008168">
    <property type="term" value="F:methyltransferase activity"/>
    <property type="evidence" value="ECO:0007669"/>
    <property type="project" value="UniProtKB-KW"/>
</dbReference>
<feature type="compositionally biased region" description="Basic and acidic residues" evidence="8">
    <location>
        <begin position="531"/>
        <end position="545"/>
    </location>
</feature>
<organism evidence="9 10">
    <name type="scientific">Hondaea fermentalgiana</name>
    <dbReference type="NCBI Taxonomy" id="2315210"/>
    <lineage>
        <taxon>Eukaryota</taxon>
        <taxon>Sar</taxon>
        <taxon>Stramenopiles</taxon>
        <taxon>Bigyra</taxon>
        <taxon>Labyrinthulomycetes</taxon>
        <taxon>Thraustochytrida</taxon>
        <taxon>Thraustochytriidae</taxon>
        <taxon>Hondaea</taxon>
    </lineage>
</organism>
<feature type="region of interest" description="Disordered" evidence="8">
    <location>
        <begin position="58"/>
        <end position="90"/>
    </location>
</feature>
<feature type="compositionally biased region" description="Polar residues" evidence="8">
    <location>
        <begin position="548"/>
        <end position="564"/>
    </location>
</feature>
<sequence>MPVNQCTIMTEGLIGLRIGECFDLKPLEPEARLQAFAKSIFMPRFVAEKEKKFTIMGKVYKDKGGPQQKKQKKQGEDTGTSADAETDPHPKWALYRPVRCANTVGLLPDASMDELTLRRTQLLEALNEVEDDLGMTRTKPADEEASTSNAKMRTNEHLIDIAGRKQPSAEEMGLMRATMTEQEIVDQLQKANENFGEKTEYSQEKFRREKMLKHSRKMRVLPTNAITIAATLWSSIAETGMKFANFRARDVLPQILAMANVQAGSRPLLVESTEGLLTGAILERLAGHGRLYCGHFDTGWSDLRMLHFFNPSPTEIATLREVNLSEVLQDFSGEEPLTTLQTKLERLYEHKGKLEQRLAALDDSNADDATVSAQRADLKKNLRAIGFTIRGTRNKLPTKEADARENVEVYSELKNAQATSLILASKYDIKRSFFGLLKFLKPGAPFVVFSEAVDPLVQLREQANNKVAVGMAIQETFCREQQVLPSRTHPLMSMSGRSGFLLSGHKVDPDAEEGQLVHVKVNKLAAYKEAVKSERDPRAAKDAARRATQTSVPAEVSAATSSSE</sequence>
<feature type="region of interest" description="Disordered" evidence="8">
    <location>
        <begin position="531"/>
        <end position="564"/>
    </location>
</feature>
<dbReference type="PANTHER" id="PTHR12945">
    <property type="entry name" value="TRANSLATION INITIATION FACTOR EIF3-RELATED"/>
    <property type="match status" value="1"/>
</dbReference>
<evidence type="ECO:0000256" key="3">
    <source>
        <dbReference type="ARBA" id="ARBA00021704"/>
    </source>
</evidence>
<keyword evidence="9" id="KW-0808">Transferase</keyword>
<comment type="caution">
    <text evidence="9">The sequence shown here is derived from an EMBL/GenBank/DDBJ whole genome shotgun (WGS) entry which is preliminary data.</text>
</comment>
<dbReference type="InterPro" id="IPR017423">
    <property type="entry name" value="TRM6"/>
</dbReference>
<keyword evidence="9" id="KW-0489">Methyltransferase</keyword>
<evidence type="ECO:0000313" key="9">
    <source>
        <dbReference type="EMBL" id="GBG29470.1"/>
    </source>
</evidence>
<keyword evidence="7" id="KW-0175">Coiled coil</keyword>
<name>A0A2R5GEX1_9STRA</name>
<dbReference type="GO" id="GO:0005634">
    <property type="term" value="C:nucleus"/>
    <property type="evidence" value="ECO:0007669"/>
    <property type="project" value="UniProtKB-SubCell"/>
</dbReference>
<keyword evidence="10" id="KW-1185">Reference proteome</keyword>
<evidence type="ECO:0000256" key="1">
    <source>
        <dbReference type="ARBA" id="ARBA00004123"/>
    </source>
</evidence>
<accession>A0A2R5GEX1</accession>
<dbReference type="GO" id="GO:0030488">
    <property type="term" value="P:tRNA methylation"/>
    <property type="evidence" value="ECO:0007669"/>
    <property type="project" value="InterPro"/>
</dbReference>
<dbReference type="AlphaFoldDB" id="A0A2R5GEX1"/>
<dbReference type="InParanoid" id="A0A2R5GEX1"/>
<dbReference type="EMBL" id="BEYU01000058">
    <property type="protein sequence ID" value="GBG29470.1"/>
    <property type="molecule type" value="Genomic_DNA"/>
</dbReference>
<proteinExistence type="inferred from homology"/>
<keyword evidence="4" id="KW-0819">tRNA processing</keyword>
<dbReference type="Pfam" id="PF04189">
    <property type="entry name" value="Gcd10p"/>
    <property type="match status" value="1"/>
</dbReference>
<evidence type="ECO:0000256" key="6">
    <source>
        <dbReference type="ARBA" id="ARBA00032319"/>
    </source>
</evidence>
<reference evidence="9 10" key="1">
    <citation type="submission" date="2017-12" db="EMBL/GenBank/DDBJ databases">
        <title>Sequencing, de novo assembly and annotation of complete genome of a new Thraustochytrid species, strain FCC1311.</title>
        <authorList>
            <person name="Sedici K."/>
            <person name="Godart F."/>
            <person name="Aiese Cigliano R."/>
            <person name="Sanseverino W."/>
            <person name="Barakat M."/>
            <person name="Ortet P."/>
            <person name="Marechal E."/>
            <person name="Cagnac O."/>
            <person name="Amato A."/>
        </authorList>
    </citation>
    <scope>NUCLEOTIDE SEQUENCE [LARGE SCALE GENOMIC DNA]</scope>
</reference>
<gene>
    <name evidence="9" type="ORF">FCC1311_056912</name>
</gene>
<protein>
    <recommendedName>
        <fullName evidence="3">tRNA (adenine(58)-N(1))-methyltransferase non-catalytic subunit TRM6</fullName>
    </recommendedName>
    <alternativeName>
        <fullName evidence="6">tRNA(m1A58)-methyltransferase subunit TRM6</fullName>
    </alternativeName>
</protein>
<evidence type="ECO:0000256" key="7">
    <source>
        <dbReference type="SAM" id="Coils"/>
    </source>
</evidence>
<evidence type="ECO:0000256" key="2">
    <source>
        <dbReference type="ARBA" id="ARBA00008320"/>
    </source>
</evidence>
<dbReference type="GO" id="GO:0031515">
    <property type="term" value="C:tRNA (m1A) methyltransferase complex"/>
    <property type="evidence" value="ECO:0007669"/>
    <property type="project" value="InterPro"/>
</dbReference>
<comment type="similarity">
    <text evidence="2">Belongs to the TRM6/GCD10 family.</text>
</comment>
<evidence type="ECO:0000256" key="4">
    <source>
        <dbReference type="ARBA" id="ARBA00022694"/>
    </source>
</evidence>